<sequence length="101" mass="11519">MCINDADSPNARIGKCRICFALVRTFALDPRRKPVVETGLRPRIVWLASLTNHSGVGSFGKHNDAESFMDIHMIRCGYYLVFILTNQSRNFLEKVFCILLE</sequence>
<evidence type="ECO:0000313" key="1">
    <source>
        <dbReference type="EMBL" id="GBL83898.1"/>
    </source>
</evidence>
<dbReference type="AlphaFoldDB" id="A0A4Y2AVZ3"/>
<dbReference type="EMBL" id="BGPR01000035">
    <property type="protein sequence ID" value="GBL83898.1"/>
    <property type="molecule type" value="Genomic_DNA"/>
</dbReference>
<evidence type="ECO:0000313" key="2">
    <source>
        <dbReference type="Proteomes" id="UP000499080"/>
    </source>
</evidence>
<name>A0A4Y2AVZ3_ARAVE</name>
<accession>A0A4Y2AVZ3</accession>
<keyword evidence="2" id="KW-1185">Reference proteome</keyword>
<comment type="caution">
    <text evidence="1">The sequence shown here is derived from an EMBL/GenBank/DDBJ whole genome shotgun (WGS) entry which is preliminary data.</text>
</comment>
<proteinExistence type="predicted"/>
<protein>
    <submittedName>
        <fullName evidence="1">Uncharacterized protein</fullName>
    </submittedName>
</protein>
<dbReference type="Proteomes" id="UP000499080">
    <property type="component" value="Unassembled WGS sequence"/>
</dbReference>
<organism evidence="1 2">
    <name type="scientific">Araneus ventricosus</name>
    <name type="common">Orbweaver spider</name>
    <name type="synonym">Epeira ventricosa</name>
    <dbReference type="NCBI Taxonomy" id="182803"/>
    <lineage>
        <taxon>Eukaryota</taxon>
        <taxon>Metazoa</taxon>
        <taxon>Ecdysozoa</taxon>
        <taxon>Arthropoda</taxon>
        <taxon>Chelicerata</taxon>
        <taxon>Arachnida</taxon>
        <taxon>Araneae</taxon>
        <taxon>Araneomorphae</taxon>
        <taxon>Entelegynae</taxon>
        <taxon>Araneoidea</taxon>
        <taxon>Araneidae</taxon>
        <taxon>Araneus</taxon>
    </lineage>
</organism>
<reference evidence="1 2" key="1">
    <citation type="journal article" date="2019" name="Sci. Rep.">
        <title>Orb-weaving spider Araneus ventricosus genome elucidates the spidroin gene catalogue.</title>
        <authorList>
            <person name="Kono N."/>
            <person name="Nakamura H."/>
            <person name="Ohtoshi R."/>
            <person name="Moran D.A.P."/>
            <person name="Shinohara A."/>
            <person name="Yoshida Y."/>
            <person name="Fujiwara M."/>
            <person name="Mori M."/>
            <person name="Tomita M."/>
            <person name="Arakawa K."/>
        </authorList>
    </citation>
    <scope>NUCLEOTIDE SEQUENCE [LARGE SCALE GENOMIC DNA]</scope>
</reference>
<gene>
    <name evidence="1" type="ORF">AVEN_100802_1</name>
</gene>